<evidence type="ECO:0000313" key="2">
    <source>
        <dbReference type="Proteomes" id="UP000004431"/>
    </source>
</evidence>
<proteinExistence type="predicted"/>
<gene>
    <name evidence="1" type="ORF">HMPREF9248_0289</name>
</gene>
<comment type="caution">
    <text evidence="1">The sequence shown here is derived from an EMBL/GenBank/DDBJ whole genome shotgun (WGS) entry which is preliminary data.</text>
</comment>
<dbReference type="EMBL" id="AEDQ01000018">
    <property type="protein sequence ID" value="EFL44137.1"/>
    <property type="molecule type" value="Genomic_DNA"/>
</dbReference>
<protein>
    <submittedName>
        <fullName evidence="1">Uncharacterized protein</fullName>
    </submittedName>
</protein>
<accession>A0ABN0B058</accession>
<reference evidence="1 2" key="1">
    <citation type="submission" date="2010-08" db="EMBL/GenBank/DDBJ databases">
        <authorList>
            <person name="Durkin A.S."/>
            <person name="Madupu R."/>
            <person name="Torralba M."/>
            <person name="Gillis M."/>
            <person name="Methe B."/>
            <person name="Sutton G."/>
            <person name="Nelson K.E."/>
        </authorList>
    </citation>
    <scope>NUCLEOTIDE SEQUENCE [LARGE SCALE GENOMIC DNA]</scope>
    <source>
        <strain evidence="1 2">PB189-T1-4</strain>
    </source>
</reference>
<name>A0ABN0B058_9ACTN</name>
<dbReference type="Proteomes" id="UP000004431">
    <property type="component" value="Unassembled WGS sequence"/>
</dbReference>
<sequence>MLDMRNNCITIIPRRKRTLVSVLHNLVYRYKENVCCCYKTPNTS</sequence>
<keyword evidence="2" id="KW-1185">Reference proteome</keyword>
<organism evidence="1 2">
    <name type="scientific">Fannyhessea vaginae PB189-T1-4</name>
    <dbReference type="NCBI Taxonomy" id="866774"/>
    <lineage>
        <taxon>Bacteria</taxon>
        <taxon>Bacillati</taxon>
        <taxon>Actinomycetota</taxon>
        <taxon>Coriobacteriia</taxon>
        <taxon>Coriobacteriales</taxon>
        <taxon>Atopobiaceae</taxon>
        <taxon>Fannyhessea</taxon>
    </lineage>
</organism>
<evidence type="ECO:0000313" key="1">
    <source>
        <dbReference type="EMBL" id="EFL44137.1"/>
    </source>
</evidence>